<reference evidence="3" key="2">
    <citation type="submission" date="2021-03" db="EMBL/GenBank/DDBJ databases">
        <authorList>
            <person name="Jaffe A."/>
        </authorList>
    </citation>
    <scope>NUCLEOTIDE SEQUENCE</scope>
    <source>
        <strain evidence="3">RIFCSPLOWO2_01_FULL_58_19</strain>
    </source>
</reference>
<accession>A0A7J4JHT7</accession>
<comment type="caution">
    <text evidence="2">The sequence shown here is derived from an EMBL/GenBank/DDBJ whole genome shotgun (WGS) entry which is preliminary data.</text>
</comment>
<name>A0A7J4JHT7_9ARCH</name>
<evidence type="ECO:0000313" key="3">
    <source>
        <dbReference type="EMBL" id="MBS3063174.1"/>
    </source>
</evidence>
<dbReference type="EMBL" id="JAGVWE010000004">
    <property type="protein sequence ID" value="MBS3063174.1"/>
    <property type="molecule type" value="Genomic_DNA"/>
</dbReference>
<dbReference type="AlphaFoldDB" id="A0A7J4JHT7"/>
<reference evidence="2" key="1">
    <citation type="journal article" date="2020" name="bioRxiv">
        <title>A rank-normalized archaeal taxonomy based on genome phylogeny resolves widespread incomplete and uneven classifications.</title>
        <authorList>
            <person name="Rinke C."/>
            <person name="Chuvochina M."/>
            <person name="Mussig A.J."/>
            <person name="Chaumeil P.-A."/>
            <person name="Waite D.W."/>
            <person name="Whitman W.B."/>
            <person name="Parks D.H."/>
            <person name="Hugenholtz P."/>
        </authorList>
    </citation>
    <scope>NUCLEOTIDE SEQUENCE</scope>
    <source>
        <strain evidence="2">UBA10219</strain>
    </source>
</reference>
<gene>
    <name evidence="2" type="ORF">HA252_00960</name>
    <name evidence="3" type="ORF">J4203_04830</name>
</gene>
<organism evidence="2 4">
    <name type="scientific">Candidatus Iainarchaeum sp</name>
    <dbReference type="NCBI Taxonomy" id="3101447"/>
    <lineage>
        <taxon>Archaea</taxon>
        <taxon>Candidatus Iainarchaeota</taxon>
        <taxon>Candidatus Iainarchaeia</taxon>
        <taxon>Candidatus Iainarchaeales</taxon>
        <taxon>Candidatus Iainarchaeaceae</taxon>
        <taxon>Candidatus Iainarchaeum</taxon>
    </lineage>
</organism>
<dbReference type="Proteomes" id="UP000678237">
    <property type="component" value="Unassembled WGS sequence"/>
</dbReference>
<evidence type="ECO:0000313" key="2">
    <source>
        <dbReference type="EMBL" id="HIH15955.1"/>
    </source>
</evidence>
<dbReference type="Gene3D" id="3.30.1330.80">
    <property type="entry name" value="Hypothetical protein, similar to alpha- acetolactate decarboxylase, domain 2"/>
    <property type="match status" value="1"/>
</dbReference>
<evidence type="ECO:0000313" key="4">
    <source>
        <dbReference type="Proteomes" id="UP000564964"/>
    </source>
</evidence>
<feature type="domain" description="PPC" evidence="1">
    <location>
        <begin position="15"/>
        <end position="116"/>
    </location>
</feature>
<proteinExistence type="predicted"/>
<protein>
    <submittedName>
        <fullName evidence="2">DUF296 domain-containing protein</fullName>
    </submittedName>
</protein>
<sequence>MPASCYFKGGQKRCLTLQLDEADNILACLEKAMTDARIGEGKIVSCAGNVREGVMNGFSQGKYVVKEIKDVPLAAASGRFVRTKQGLQGDLHILCKQGMNSFNGTLVKGTAAGGLEIKLEFVDLAGSQTF</sequence>
<dbReference type="Pfam" id="PF03479">
    <property type="entry name" value="PCC"/>
    <property type="match status" value="1"/>
</dbReference>
<dbReference type="Proteomes" id="UP000564964">
    <property type="component" value="Unassembled WGS sequence"/>
</dbReference>
<dbReference type="EMBL" id="DUGH01000021">
    <property type="protein sequence ID" value="HIH15955.1"/>
    <property type="molecule type" value="Genomic_DNA"/>
</dbReference>
<reference evidence="3" key="3">
    <citation type="submission" date="2021-05" db="EMBL/GenBank/DDBJ databases">
        <title>Protein family content uncovers lineage relationships and bacterial pathway maintenance mechanisms in DPANN archaea.</title>
        <authorList>
            <person name="Castelle C.J."/>
            <person name="Meheust R."/>
            <person name="Jaffe A.L."/>
            <person name="Seitz K."/>
            <person name="Gong X."/>
            <person name="Baker B.J."/>
            <person name="Banfield J.F."/>
        </authorList>
    </citation>
    <scope>NUCLEOTIDE SEQUENCE</scope>
    <source>
        <strain evidence="3">RIFCSPLOWO2_01_FULL_58_19</strain>
    </source>
</reference>
<evidence type="ECO:0000259" key="1">
    <source>
        <dbReference type="Pfam" id="PF03479"/>
    </source>
</evidence>
<dbReference type="SUPFAM" id="SSF117856">
    <property type="entry name" value="AF0104/ALDC/Ptd012-like"/>
    <property type="match status" value="1"/>
</dbReference>
<dbReference type="InterPro" id="IPR005175">
    <property type="entry name" value="PPC_dom"/>
</dbReference>